<reference evidence="1" key="1">
    <citation type="submission" date="2020-02" db="EMBL/GenBank/DDBJ databases">
        <authorList>
            <person name="Meier V. D."/>
        </authorList>
    </citation>
    <scope>NUCLEOTIDE SEQUENCE</scope>
    <source>
        <strain evidence="1">AVDCRST_MAG34</strain>
    </source>
</reference>
<organism evidence="1">
    <name type="scientific">uncultured Nocardioidaceae bacterium</name>
    <dbReference type="NCBI Taxonomy" id="253824"/>
    <lineage>
        <taxon>Bacteria</taxon>
        <taxon>Bacillati</taxon>
        <taxon>Actinomycetota</taxon>
        <taxon>Actinomycetes</taxon>
        <taxon>Propionibacteriales</taxon>
        <taxon>Nocardioidaceae</taxon>
        <taxon>environmental samples</taxon>
    </lineage>
</organism>
<evidence type="ECO:0000313" key="1">
    <source>
        <dbReference type="EMBL" id="CAA9330490.1"/>
    </source>
</evidence>
<gene>
    <name evidence="1" type="ORF">AVDCRST_MAG34-224</name>
</gene>
<sequence length="229" mass="25056">MKIVVVGAGITGLVAAWTLRPRRQHTLTSPPLSLRPAPSPLDAFIRTPDFSERHHRTVQAPAEAVWTAATSVTPAEIRLLTPLMTVRSLPQILTGRRTKLLTADAAPFLEVFEEEGFVELYRDAGVTGGRAVAIYGAAGRFWSPTDNSPVPLDDGQAFFQHEDAGTVKVAFSLQVVESGTTTLVTTETRIVATDRAARRAFGRYWLIIRGPSGLIRRSWLAAIDRRSRA</sequence>
<name>A0A6J4LD91_9ACTN</name>
<dbReference type="AlphaFoldDB" id="A0A6J4LD91"/>
<protein>
    <submittedName>
        <fullName evidence="1">Uncharacterized protein</fullName>
    </submittedName>
</protein>
<dbReference type="EMBL" id="CADCUI010000007">
    <property type="protein sequence ID" value="CAA9330490.1"/>
    <property type="molecule type" value="Genomic_DNA"/>
</dbReference>
<proteinExistence type="predicted"/>
<accession>A0A6J4LD91</accession>